<name>A0A0C2N7J5_THEKT</name>
<sequence length="113" mass="12906">MDSTGSPICAVLSQKFDEQEIDCICKPHFIKSYLLYIKFKIRSDPNCLKYLSTLKELEGQLERRIEQFEEGGKPHEVDALLRPNLSINVNESEFDKKASIFDVNHANTSNAGR</sequence>
<accession>A0A0C2N7J5</accession>
<dbReference type="Proteomes" id="UP000031668">
    <property type="component" value="Unassembled WGS sequence"/>
</dbReference>
<keyword evidence="2" id="KW-1185">Reference proteome</keyword>
<comment type="caution">
    <text evidence="1">The sequence shown here is derived from an EMBL/GenBank/DDBJ whole genome shotgun (WGS) entry which is preliminary data.</text>
</comment>
<reference evidence="1 2" key="1">
    <citation type="journal article" date="2014" name="Genome Biol. Evol.">
        <title>The genome of the myxosporean Thelohanellus kitauei shows adaptations to nutrient acquisition within its fish host.</title>
        <authorList>
            <person name="Yang Y."/>
            <person name="Xiong J."/>
            <person name="Zhou Z."/>
            <person name="Huo F."/>
            <person name="Miao W."/>
            <person name="Ran C."/>
            <person name="Liu Y."/>
            <person name="Zhang J."/>
            <person name="Feng J."/>
            <person name="Wang M."/>
            <person name="Wang M."/>
            <person name="Wang L."/>
            <person name="Yao B."/>
        </authorList>
    </citation>
    <scope>NUCLEOTIDE SEQUENCE [LARGE SCALE GENOMIC DNA]</scope>
    <source>
        <strain evidence="1">Wuqing</strain>
    </source>
</reference>
<gene>
    <name evidence="1" type="ORF">RF11_15693</name>
</gene>
<evidence type="ECO:0000313" key="1">
    <source>
        <dbReference type="EMBL" id="KII69912.1"/>
    </source>
</evidence>
<evidence type="ECO:0000313" key="2">
    <source>
        <dbReference type="Proteomes" id="UP000031668"/>
    </source>
</evidence>
<dbReference type="EMBL" id="JWZT01002253">
    <property type="protein sequence ID" value="KII69912.1"/>
    <property type="molecule type" value="Genomic_DNA"/>
</dbReference>
<proteinExistence type="predicted"/>
<dbReference type="AlphaFoldDB" id="A0A0C2N7J5"/>
<protein>
    <submittedName>
        <fullName evidence="1">Uncharacterized protein</fullName>
    </submittedName>
</protein>
<dbReference type="OrthoDB" id="6926057at2759"/>
<organism evidence="1 2">
    <name type="scientific">Thelohanellus kitauei</name>
    <name type="common">Myxosporean</name>
    <dbReference type="NCBI Taxonomy" id="669202"/>
    <lineage>
        <taxon>Eukaryota</taxon>
        <taxon>Metazoa</taxon>
        <taxon>Cnidaria</taxon>
        <taxon>Myxozoa</taxon>
        <taxon>Myxosporea</taxon>
        <taxon>Bivalvulida</taxon>
        <taxon>Platysporina</taxon>
        <taxon>Myxobolidae</taxon>
        <taxon>Thelohanellus</taxon>
    </lineage>
</organism>